<organism evidence="1 2">
    <name type="scientific">Inhella inkyongensis</name>
    <dbReference type="NCBI Taxonomy" id="392593"/>
    <lineage>
        <taxon>Bacteria</taxon>
        <taxon>Pseudomonadati</taxon>
        <taxon>Pseudomonadota</taxon>
        <taxon>Betaproteobacteria</taxon>
        <taxon>Burkholderiales</taxon>
        <taxon>Sphaerotilaceae</taxon>
        <taxon>Inhella</taxon>
    </lineage>
</organism>
<dbReference type="RefSeq" id="WP_138856657.1">
    <property type="nucleotide sequence ID" value="NZ_CP040709.1"/>
</dbReference>
<dbReference type="EMBL" id="JACHHO010000004">
    <property type="protein sequence ID" value="MBB5205409.1"/>
    <property type="molecule type" value="Genomic_DNA"/>
</dbReference>
<dbReference type="SUPFAM" id="SSF52200">
    <property type="entry name" value="Toll/Interleukin receptor TIR domain"/>
    <property type="match status" value="1"/>
</dbReference>
<dbReference type="Proteomes" id="UP000554837">
    <property type="component" value="Unassembled WGS sequence"/>
</dbReference>
<protein>
    <recommendedName>
        <fullName evidence="3">TIR domain-containing protein</fullName>
    </recommendedName>
</protein>
<keyword evidence="2" id="KW-1185">Reference proteome</keyword>
<accession>A0A840SAJ1</accession>
<evidence type="ECO:0000313" key="2">
    <source>
        <dbReference type="Proteomes" id="UP000554837"/>
    </source>
</evidence>
<name>A0A840SAJ1_9BURK</name>
<gene>
    <name evidence="1" type="ORF">HNQ51_002728</name>
</gene>
<evidence type="ECO:0000313" key="1">
    <source>
        <dbReference type="EMBL" id="MBB5205409.1"/>
    </source>
</evidence>
<dbReference type="Gene3D" id="3.40.50.10140">
    <property type="entry name" value="Toll/interleukin-1 receptor homology (TIR) domain"/>
    <property type="match status" value="1"/>
</dbReference>
<evidence type="ECO:0008006" key="3">
    <source>
        <dbReference type="Google" id="ProtNLM"/>
    </source>
</evidence>
<sequence length="192" mass="21889">MSLFIESDLRQRARAGTPVYKSAGGVLQERLRVLASVAEFDIFLSHSFTDQELILGIMMSLEDLGYKVYVDWVHDSQLSRDRVTTETAQVLRKRMAMSKSLFFATTANSSASKWMPWELGFMDGRNGKAAILPVAQQSTGSYAGQEYLGVYPYVQRAPANDNPRQRLWIHRSPTNYILFDQWLQGREPTERS</sequence>
<dbReference type="AlphaFoldDB" id="A0A840SAJ1"/>
<comment type="caution">
    <text evidence="1">The sequence shown here is derived from an EMBL/GenBank/DDBJ whole genome shotgun (WGS) entry which is preliminary data.</text>
</comment>
<proteinExistence type="predicted"/>
<dbReference type="OrthoDB" id="9810385at2"/>
<reference evidence="1 2" key="1">
    <citation type="submission" date="2020-08" db="EMBL/GenBank/DDBJ databases">
        <title>Genomic Encyclopedia of Type Strains, Phase IV (KMG-IV): sequencing the most valuable type-strain genomes for metagenomic binning, comparative biology and taxonomic classification.</title>
        <authorList>
            <person name="Goeker M."/>
        </authorList>
    </citation>
    <scope>NUCLEOTIDE SEQUENCE [LARGE SCALE GENOMIC DNA]</scope>
    <source>
        <strain evidence="1 2">DSM 23958</strain>
    </source>
</reference>
<dbReference type="InterPro" id="IPR035897">
    <property type="entry name" value="Toll_tir_struct_dom_sf"/>
</dbReference>